<reference evidence="1 2" key="1">
    <citation type="submission" date="2018-01" db="EMBL/GenBank/DDBJ databases">
        <title>Complete and assembled Genome of Pantoea calida DSM22759T.</title>
        <authorList>
            <person name="Stevens M.J.A."/>
            <person name="Zurfluh K."/>
            <person name="Stephan R."/>
        </authorList>
    </citation>
    <scope>NUCLEOTIDE SEQUENCE [LARGE SCALE GENOMIC DNA]</scope>
    <source>
        <strain evidence="1 2">DSM 22759</strain>
    </source>
</reference>
<organism evidence="1 2">
    <name type="scientific">Mixta calida</name>
    <dbReference type="NCBI Taxonomy" id="665913"/>
    <lineage>
        <taxon>Bacteria</taxon>
        <taxon>Pseudomonadati</taxon>
        <taxon>Pseudomonadota</taxon>
        <taxon>Gammaproteobacteria</taxon>
        <taxon>Enterobacterales</taxon>
        <taxon>Erwiniaceae</taxon>
        <taxon>Mixta</taxon>
    </lineage>
</organism>
<dbReference type="InterPro" id="IPR017030">
    <property type="entry name" value="Vir_effector_SfrC"/>
</dbReference>
<dbReference type="GeneID" id="84630880"/>
<dbReference type="PIRSF" id="PIRSF034586">
    <property type="entry name" value="Vir_effector_SfrC"/>
    <property type="match status" value="1"/>
</dbReference>
<gene>
    <name evidence="1" type="ORF">C2E16_10555</name>
</gene>
<evidence type="ECO:0000313" key="1">
    <source>
        <dbReference type="EMBL" id="AUY25305.1"/>
    </source>
</evidence>
<dbReference type="Proteomes" id="UP000237673">
    <property type="component" value="Chromosome"/>
</dbReference>
<sequence>MKAVTLNQQASPFSQQVEEMNSGIDRALAWIDSQRTHSSRLDMEADGLKLSLRRGKYQLRQMQRAQPGESTIGFYGLSQAGKASLLQALVGDAQGRLTTQLAGKAIDYLTHINPGNQDYGMATRFSHVRDVEDAVRPLSLTLLSEAEMTRMVLMAFLQQPKGDSEAKILEARLEHLQRLRQPQPVSGFASDELVALWDFSRRQDSGRMALLNRHFWPQACELAPWLSVDDRAQLFALLWNDDETLTALWRQLAHTLHALHHAPRVQAPLSLLVDESLLPAELLFSNAAATLNGAQERLVEVAPCVADRAVRPVALSLAELQLLTLEVLIPLSTPPRQALFDLVEAVDIPGYGAALDEDARYEQAQAASRHPLAARLMRARRALFLEFYGERQGLDRLLVCTAASERQDASLVGRMLTQWLKTMQRGDGDKLKAQKPVLIWAVTRFDGRYLQKVNIDEAVQRRTGVAGSDWGSMLAQDAGGIERMAVWLQAEVRQQDRLTRLKEGLQRLRLELGDRLLANWAQPMNDVQQKQQIADNLLKALQTRTGLHGELLERLQPSREQLRAIYLLPQQQQLAAAGAQHAPAAPNLPSSHFGIGFEFDLFSSQPAPTLASDAEEAAPDSDSLFAHNVQRYWIHHLRSLPDNDGLLSLLGVSKSTLQMLVEELITASFRLDVAGSLLRTLTEHEAANAPREGKVDRQVSRALTVLGDFVAWLGFLKRDAAERPDSRVNRGHKIFAQPQTPAVSFGASQRLTRLSAAPANTTAFYIYDWLVGLNTLIVENNGYAGGSDIDDDARQPLQQALKLIQSC</sequence>
<protein>
    <submittedName>
        <fullName evidence="1">Virulence factor</fullName>
    </submittedName>
</protein>
<name>A0ABM6S270_9GAMM</name>
<proteinExistence type="predicted"/>
<dbReference type="Pfam" id="PF10139">
    <property type="entry name" value="Virul_Fac"/>
    <property type="match status" value="2"/>
</dbReference>
<keyword evidence="2" id="KW-1185">Reference proteome</keyword>
<dbReference type="EMBL" id="CP026378">
    <property type="protein sequence ID" value="AUY25305.1"/>
    <property type="molecule type" value="Genomic_DNA"/>
</dbReference>
<accession>A0ABM6S270</accession>
<dbReference type="RefSeq" id="WP_104951496.1">
    <property type="nucleotide sequence ID" value="NZ_CAXONQ010000055.1"/>
</dbReference>
<evidence type="ECO:0000313" key="2">
    <source>
        <dbReference type="Proteomes" id="UP000237673"/>
    </source>
</evidence>